<dbReference type="Proteomes" id="UP000257109">
    <property type="component" value="Unassembled WGS sequence"/>
</dbReference>
<evidence type="ECO:0000313" key="1">
    <source>
        <dbReference type="EMBL" id="RDX78295.1"/>
    </source>
</evidence>
<organism evidence="1 2">
    <name type="scientific">Mucuna pruriens</name>
    <name type="common">Velvet bean</name>
    <name type="synonym">Dolichos pruriens</name>
    <dbReference type="NCBI Taxonomy" id="157652"/>
    <lineage>
        <taxon>Eukaryota</taxon>
        <taxon>Viridiplantae</taxon>
        <taxon>Streptophyta</taxon>
        <taxon>Embryophyta</taxon>
        <taxon>Tracheophyta</taxon>
        <taxon>Spermatophyta</taxon>
        <taxon>Magnoliopsida</taxon>
        <taxon>eudicotyledons</taxon>
        <taxon>Gunneridae</taxon>
        <taxon>Pentapetalae</taxon>
        <taxon>rosids</taxon>
        <taxon>fabids</taxon>
        <taxon>Fabales</taxon>
        <taxon>Fabaceae</taxon>
        <taxon>Papilionoideae</taxon>
        <taxon>50 kb inversion clade</taxon>
        <taxon>NPAAA clade</taxon>
        <taxon>indigoferoid/millettioid clade</taxon>
        <taxon>Phaseoleae</taxon>
        <taxon>Mucuna</taxon>
    </lineage>
</organism>
<proteinExistence type="predicted"/>
<keyword evidence="2" id="KW-1185">Reference proteome</keyword>
<name>A0A371FJ12_MUCPR</name>
<feature type="non-terminal residue" evidence="1">
    <location>
        <position position="1"/>
    </location>
</feature>
<accession>A0A371FJ12</accession>
<protein>
    <submittedName>
        <fullName evidence="1">Uncharacterized protein</fullName>
    </submittedName>
</protein>
<dbReference type="EMBL" id="QJKJ01008911">
    <property type="protein sequence ID" value="RDX78295.1"/>
    <property type="molecule type" value="Genomic_DNA"/>
</dbReference>
<comment type="caution">
    <text evidence="1">The sequence shown here is derived from an EMBL/GenBank/DDBJ whole genome shotgun (WGS) entry which is preliminary data.</text>
</comment>
<gene>
    <name evidence="1" type="ORF">CR513_41466</name>
</gene>
<reference evidence="1" key="1">
    <citation type="submission" date="2018-05" db="EMBL/GenBank/DDBJ databases">
        <title>Draft genome of Mucuna pruriens seed.</title>
        <authorList>
            <person name="Nnadi N.E."/>
            <person name="Vos R."/>
            <person name="Hasami M.H."/>
            <person name="Devisetty U.K."/>
            <person name="Aguiy J.C."/>
        </authorList>
    </citation>
    <scope>NUCLEOTIDE SEQUENCE [LARGE SCALE GENOMIC DNA]</scope>
    <source>
        <strain evidence="1">JCA_2017</strain>
    </source>
</reference>
<dbReference type="AlphaFoldDB" id="A0A371FJ12"/>
<evidence type="ECO:0000313" key="2">
    <source>
        <dbReference type="Proteomes" id="UP000257109"/>
    </source>
</evidence>
<sequence length="79" mass="9123">MSIALDDEGHKYEYMTTKLLECKKSTKYYISKVYLSAHVSMNFFQFVDVSYSIKNIINAYSRKWLPIDNDANISISSGP</sequence>